<proteinExistence type="predicted"/>
<dbReference type="Proteomes" id="UP000324222">
    <property type="component" value="Unassembled WGS sequence"/>
</dbReference>
<evidence type="ECO:0000313" key="1">
    <source>
        <dbReference type="EMBL" id="MPC11631.1"/>
    </source>
</evidence>
<comment type="caution">
    <text evidence="1">The sequence shown here is derived from an EMBL/GenBank/DDBJ whole genome shotgun (WGS) entry which is preliminary data.</text>
</comment>
<gene>
    <name evidence="1" type="ORF">E2C01_004302</name>
</gene>
<accession>A0A5B7CS20</accession>
<sequence>MRGVLVRVMADSYAGRFERRFAAWPTEANVGACGTEQDCRSRAVIGEGEGASAGAGARRKGSGYPKYLSVVFCGTLWCGSRWRECVGN</sequence>
<reference evidence="1 2" key="1">
    <citation type="submission" date="2019-05" db="EMBL/GenBank/DDBJ databases">
        <title>Another draft genome of Portunus trituberculatus and its Hox gene families provides insights of decapod evolution.</title>
        <authorList>
            <person name="Jeong J.-H."/>
            <person name="Song I."/>
            <person name="Kim S."/>
            <person name="Choi T."/>
            <person name="Kim D."/>
            <person name="Ryu S."/>
            <person name="Kim W."/>
        </authorList>
    </citation>
    <scope>NUCLEOTIDE SEQUENCE [LARGE SCALE GENOMIC DNA]</scope>
    <source>
        <tissue evidence="1">Muscle</tissue>
    </source>
</reference>
<organism evidence="1 2">
    <name type="scientific">Portunus trituberculatus</name>
    <name type="common">Swimming crab</name>
    <name type="synonym">Neptunus trituberculatus</name>
    <dbReference type="NCBI Taxonomy" id="210409"/>
    <lineage>
        <taxon>Eukaryota</taxon>
        <taxon>Metazoa</taxon>
        <taxon>Ecdysozoa</taxon>
        <taxon>Arthropoda</taxon>
        <taxon>Crustacea</taxon>
        <taxon>Multicrustacea</taxon>
        <taxon>Malacostraca</taxon>
        <taxon>Eumalacostraca</taxon>
        <taxon>Eucarida</taxon>
        <taxon>Decapoda</taxon>
        <taxon>Pleocyemata</taxon>
        <taxon>Brachyura</taxon>
        <taxon>Eubrachyura</taxon>
        <taxon>Portunoidea</taxon>
        <taxon>Portunidae</taxon>
        <taxon>Portuninae</taxon>
        <taxon>Portunus</taxon>
    </lineage>
</organism>
<dbReference type="EMBL" id="VSRR010000174">
    <property type="protein sequence ID" value="MPC11631.1"/>
    <property type="molecule type" value="Genomic_DNA"/>
</dbReference>
<name>A0A5B7CS20_PORTR</name>
<protein>
    <submittedName>
        <fullName evidence="1">Uncharacterized protein</fullName>
    </submittedName>
</protein>
<dbReference type="AlphaFoldDB" id="A0A5B7CS20"/>
<keyword evidence="2" id="KW-1185">Reference proteome</keyword>
<evidence type="ECO:0000313" key="2">
    <source>
        <dbReference type="Proteomes" id="UP000324222"/>
    </source>
</evidence>